<dbReference type="VEuPathDB" id="CryptoDB:Vbra_7257"/>
<feature type="region of interest" description="Disordered" evidence="1">
    <location>
        <begin position="251"/>
        <end position="280"/>
    </location>
</feature>
<evidence type="ECO:0000313" key="3">
    <source>
        <dbReference type="Proteomes" id="UP000041254"/>
    </source>
</evidence>
<dbReference type="PANTHER" id="PTHR13198">
    <property type="entry name" value="RING FINGER PROTEIN 25"/>
    <property type="match status" value="1"/>
</dbReference>
<feature type="compositionally biased region" description="Low complexity" evidence="1">
    <location>
        <begin position="251"/>
        <end position="278"/>
    </location>
</feature>
<dbReference type="PANTHER" id="PTHR13198:SF4">
    <property type="entry name" value="E3 UBIQUITIN-PROTEIN LIGASE RNF25"/>
    <property type="match status" value="1"/>
</dbReference>
<dbReference type="Gene3D" id="3.30.40.10">
    <property type="entry name" value="Zinc/RING finger domain, C3HC4 (zinc finger)"/>
    <property type="match status" value="1"/>
</dbReference>
<dbReference type="InterPro" id="IPR039133">
    <property type="entry name" value="RNF25"/>
</dbReference>
<organism evidence="2 3">
    <name type="scientific">Vitrella brassicaformis (strain CCMP3155)</name>
    <dbReference type="NCBI Taxonomy" id="1169540"/>
    <lineage>
        <taxon>Eukaryota</taxon>
        <taxon>Sar</taxon>
        <taxon>Alveolata</taxon>
        <taxon>Colpodellida</taxon>
        <taxon>Vitrellaceae</taxon>
        <taxon>Vitrella</taxon>
    </lineage>
</organism>
<reference evidence="2 3" key="1">
    <citation type="submission" date="2014-11" db="EMBL/GenBank/DDBJ databases">
        <authorList>
            <person name="Zhu J."/>
            <person name="Qi W."/>
            <person name="Song R."/>
        </authorList>
    </citation>
    <scope>NUCLEOTIDE SEQUENCE [LARGE SCALE GENOMIC DNA]</scope>
</reference>
<name>A0A0G4EEU4_VITBC</name>
<dbReference type="SUPFAM" id="SSF57850">
    <property type="entry name" value="RING/U-box"/>
    <property type="match status" value="1"/>
</dbReference>
<dbReference type="Proteomes" id="UP000041254">
    <property type="component" value="Unassembled WGS sequence"/>
</dbReference>
<evidence type="ECO:0008006" key="4">
    <source>
        <dbReference type="Google" id="ProtNLM"/>
    </source>
</evidence>
<dbReference type="InterPro" id="IPR013083">
    <property type="entry name" value="Znf_RING/FYVE/PHD"/>
</dbReference>
<keyword evidence="3" id="KW-1185">Reference proteome</keyword>
<evidence type="ECO:0000256" key="1">
    <source>
        <dbReference type="SAM" id="MobiDB-lite"/>
    </source>
</evidence>
<gene>
    <name evidence="2" type="ORF">Vbra_7257</name>
</gene>
<accession>A0A0G4EEU4</accession>
<evidence type="ECO:0000313" key="2">
    <source>
        <dbReference type="EMBL" id="CEL94531.1"/>
    </source>
</evidence>
<dbReference type="OrthoDB" id="432311at2759"/>
<dbReference type="AlphaFoldDB" id="A0A0G4EEU4"/>
<dbReference type="STRING" id="1169540.A0A0G4EEU4"/>
<sequence>MKEVSIVVEQDVYDTQREFIESTYEDVYAAVDGPPVRHFKVDVYPYTAGDHKKQLVRVVLECRWSPSSHVLSVKLINSRGIDEVQEDELMGICEAFLSGDDDASLFGLVAALNERVTAMQATALKGDCPICMTPLRDDDQQQQHQDDAQEEDLLSAIVRIGSCLHLHHRECLVSWWFGTEAGRRAWEKETSEYLEHLAAVEAGLLDPSQLERKAFRCAICRAEASMEEVEALVPHWLAKSRVLQALLDSLQQDDSRQPTHPSSSSSTSAPAPAQEPTTHTLRVQIEQPTSAAESDNAFGTDPEFQRLADGLRATLVQPFRTGSREAFVRVWFSSRQDALAALLRLNGYRLQSGSGARLAAAFDQRE</sequence>
<dbReference type="GO" id="GO:0005634">
    <property type="term" value="C:nucleus"/>
    <property type="evidence" value="ECO:0007669"/>
    <property type="project" value="TreeGrafter"/>
</dbReference>
<dbReference type="InParanoid" id="A0A0G4EEU4"/>
<proteinExistence type="predicted"/>
<dbReference type="EMBL" id="CDMY01000221">
    <property type="protein sequence ID" value="CEL94531.1"/>
    <property type="molecule type" value="Genomic_DNA"/>
</dbReference>
<dbReference type="GO" id="GO:0061630">
    <property type="term" value="F:ubiquitin protein ligase activity"/>
    <property type="evidence" value="ECO:0007669"/>
    <property type="project" value="InterPro"/>
</dbReference>
<protein>
    <recommendedName>
        <fullName evidence="4">RWD domain-containing protein</fullName>
    </recommendedName>
</protein>
<dbReference type="GO" id="GO:0016567">
    <property type="term" value="P:protein ubiquitination"/>
    <property type="evidence" value="ECO:0007669"/>
    <property type="project" value="TreeGrafter"/>
</dbReference>